<evidence type="ECO:0000313" key="9">
    <source>
        <dbReference type="EMBL" id="MCW3787334.1"/>
    </source>
</evidence>
<feature type="site" description="Important for catalytic activity, responsible for pKa modulation of the active site Glu and correct orientation of both the proton donor and substrate" evidence="6">
    <location>
        <position position="184"/>
    </location>
</feature>
<dbReference type="RefSeq" id="WP_301190899.1">
    <property type="nucleotide sequence ID" value="NZ_JAPDPJ010000027.1"/>
</dbReference>
<gene>
    <name evidence="9" type="ORF">OM075_12710</name>
</gene>
<keyword evidence="10" id="KW-1185">Reference proteome</keyword>
<keyword evidence="4" id="KW-0119">Carbohydrate metabolism</keyword>
<evidence type="ECO:0000256" key="3">
    <source>
        <dbReference type="ARBA" id="ARBA00022801"/>
    </source>
</evidence>
<evidence type="ECO:0000256" key="4">
    <source>
        <dbReference type="ARBA" id="ARBA00023277"/>
    </source>
</evidence>
<evidence type="ECO:0000313" key="10">
    <source>
        <dbReference type="Proteomes" id="UP001209229"/>
    </source>
</evidence>
<dbReference type="EMBL" id="JAPDPJ010000027">
    <property type="protein sequence ID" value="MCW3787334.1"/>
    <property type="molecule type" value="Genomic_DNA"/>
</dbReference>
<proteinExistence type="inferred from homology"/>
<keyword evidence="8" id="KW-0732">Signal</keyword>
<dbReference type="PANTHER" id="PTHR43772">
    <property type="entry name" value="ENDO-1,4-BETA-XYLANASE"/>
    <property type="match status" value="1"/>
</dbReference>
<feature type="chain" id="PRO_5042142228" evidence="8">
    <location>
        <begin position="24"/>
        <end position="346"/>
    </location>
</feature>
<name>A0AAE3M558_9BACT</name>
<comment type="caution">
    <text evidence="9">The sequence shown here is derived from an EMBL/GenBank/DDBJ whole genome shotgun (WGS) entry which is preliminary data.</text>
</comment>
<feature type="signal peptide" evidence="8">
    <location>
        <begin position="1"/>
        <end position="23"/>
    </location>
</feature>
<dbReference type="Proteomes" id="UP001209229">
    <property type="component" value="Unassembled WGS sequence"/>
</dbReference>
<dbReference type="InterPro" id="IPR006710">
    <property type="entry name" value="Glyco_hydro_43"/>
</dbReference>
<evidence type="ECO:0000256" key="2">
    <source>
        <dbReference type="ARBA" id="ARBA00022651"/>
    </source>
</evidence>
<keyword evidence="2" id="KW-0858">Xylan degradation</keyword>
<dbReference type="CDD" id="cd18618">
    <property type="entry name" value="GH43_Xsa43E-like"/>
    <property type="match status" value="1"/>
</dbReference>
<reference evidence="9" key="1">
    <citation type="submission" date="2022-10" db="EMBL/GenBank/DDBJ databases">
        <authorList>
            <person name="Yu W.X."/>
        </authorList>
    </citation>
    <scope>NUCLEOTIDE SEQUENCE</scope>
    <source>
        <strain evidence="9">AAT</strain>
    </source>
</reference>
<dbReference type="Pfam" id="PF04616">
    <property type="entry name" value="Glyco_hydro_43"/>
    <property type="match status" value="1"/>
</dbReference>
<protein>
    <submittedName>
        <fullName evidence="9">Glycoside hydrolase family 43 protein</fullName>
    </submittedName>
</protein>
<dbReference type="GO" id="GO:0045493">
    <property type="term" value="P:xylan catabolic process"/>
    <property type="evidence" value="ECO:0007669"/>
    <property type="project" value="UniProtKB-KW"/>
</dbReference>
<organism evidence="9 10">
    <name type="scientific">Plebeiibacterium sediminum</name>
    <dbReference type="NCBI Taxonomy" id="2992112"/>
    <lineage>
        <taxon>Bacteria</taxon>
        <taxon>Pseudomonadati</taxon>
        <taxon>Bacteroidota</taxon>
        <taxon>Bacteroidia</taxon>
        <taxon>Marinilabiliales</taxon>
        <taxon>Marinilabiliaceae</taxon>
        <taxon>Plebeiibacterium</taxon>
    </lineage>
</organism>
<dbReference type="Gene3D" id="2.115.10.20">
    <property type="entry name" value="Glycosyl hydrolase domain, family 43"/>
    <property type="match status" value="1"/>
</dbReference>
<dbReference type="SUPFAM" id="SSF75005">
    <property type="entry name" value="Arabinanase/levansucrase/invertase"/>
    <property type="match status" value="1"/>
</dbReference>
<evidence type="ECO:0000256" key="7">
    <source>
        <dbReference type="RuleBase" id="RU361187"/>
    </source>
</evidence>
<dbReference type="InterPro" id="IPR052176">
    <property type="entry name" value="Glycosyl_Hydrlase_43_Enz"/>
</dbReference>
<accession>A0AAE3M558</accession>
<evidence type="ECO:0000256" key="1">
    <source>
        <dbReference type="ARBA" id="ARBA00009865"/>
    </source>
</evidence>
<sequence length="346" mass="39525">MNTNPRRIISLSFLMVATLMASAVTPKKKNTSAQKNDSITSENVIYQWEAKGNPIVTHKYTCDPAALVYNDTLFIFTGEDAKGGQKWYNIEKWCCFATTDMKHFWEYKMPLRATDFAWGETNAAWASQVIERNGKFYWYNSSQTTGIGVAVADRPEGPYKDALGHALVKNEDSFGKKHSWRTIDPTVFIDDNDQAWLLWGNGACWYVKLNEDMVSYDEDYGVKEIKINGEMEFPFTEAPWLHEKDGRYYLSFAVGFPERIAYAVSDKVEGPYEYKGVINEIAGNSNTNHQSIIEYKGNWYFIYHNGGIQTDGGSFSRSLCIDKLEFDKKGNYKPIQMTTKSVDPIK</sequence>
<keyword evidence="2" id="KW-0624">Polysaccharide degradation</keyword>
<comment type="similarity">
    <text evidence="1 7">Belongs to the glycosyl hydrolase 43 family.</text>
</comment>
<keyword evidence="5 7" id="KW-0326">Glycosidase</keyword>
<dbReference type="InterPro" id="IPR023296">
    <property type="entry name" value="Glyco_hydro_beta-prop_sf"/>
</dbReference>
<evidence type="ECO:0000256" key="5">
    <source>
        <dbReference type="ARBA" id="ARBA00023295"/>
    </source>
</evidence>
<dbReference type="GO" id="GO:0004553">
    <property type="term" value="F:hydrolase activity, hydrolyzing O-glycosyl compounds"/>
    <property type="evidence" value="ECO:0007669"/>
    <property type="project" value="InterPro"/>
</dbReference>
<keyword evidence="3 7" id="KW-0378">Hydrolase</keyword>
<dbReference type="AlphaFoldDB" id="A0AAE3M558"/>
<evidence type="ECO:0000256" key="6">
    <source>
        <dbReference type="PIRSR" id="PIRSR606710-2"/>
    </source>
</evidence>
<dbReference type="PANTHER" id="PTHR43772:SF2">
    <property type="entry name" value="PUTATIVE (AFU_ORTHOLOGUE AFUA_2G04480)-RELATED"/>
    <property type="match status" value="1"/>
</dbReference>
<evidence type="ECO:0000256" key="8">
    <source>
        <dbReference type="SAM" id="SignalP"/>
    </source>
</evidence>